<dbReference type="Pfam" id="PF08843">
    <property type="entry name" value="AbiEii"/>
    <property type="match status" value="1"/>
</dbReference>
<proteinExistence type="predicted"/>
<dbReference type="Proteomes" id="UP000034701">
    <property type="component" value="Unassembled WGS sequence"/>
</dbReference>
<dbReference type="InterPro" id="IPR014942">
    <property type="entry name" value="AbiEii"/>
</dbReference>
<comment type="caution">
    <text evidence="1">The sequence shown here is derived from an EMBL/GenBank/DDBJ whole genome shotgun (WGS) entry which is preliminary data.</text>
</comment>
<organism evidence="1 2">
    <name type="scientific">Candidatus Nomurabacteria bacterium GW2011_GWA1_37_20</name>
    <dbReference type="NCBI Taxonomy" id="1618729"/>
    <lineage>
        <taxon>Bacteria</taxon>
        <taxon>Candidatus Nomuraibacteriota</taxon>
    </lineage>
</organism>
<protein>
    <recommendedName>
        <fullName evidence="3">Nucleotidyl transferase AbiEii/AbiGii toxin family protein</fullName>
    </recommendedName>
</protein>
<sequence>MEQIDPRRLLVKVSEILQKFKIPYMVTGGMAVFVWGRPRFTADIDIVVELTSATAEKLIPVLRSLSEINYLDENAARDAINRFGEFNFIDGESGIKIDFWVLKNDLFNQTRLKRRIPKIILGRKVFFISPEDLILTKLLWHKSAGTSRHLEDAESTLKISGGKLNIKYLKRWAKKLEVSDVLSKLI</sequence>
<evidence type="ECO:0008006" key="3">
    <source>
        <dbReference type="Google" id="ProtNLM"/>
    </source>
</evidence>
<dbReference type="EMBL" id="LBTA01000025">
    <property type="protein sequence ID" value="KKQ32210.1"/>
    <property type="molecule type" value="Genomic_DNA"/>
</dbReference>
<dbReference type="AlphaFoldDB" id="A0A0G0H117"/>
<evidence type="ECO:0000313" key="2">
    <source>
        <dbReference type="Proteomes" id="UP000034701"/>
    </source>
</evidence>
<reference evidence="1 2" key="1">
    <citation type="journal article" date="2015" name="Nature">
        <title>rRNA introns, odd ribosomes, and small enigmatic genomes across a large radiation of phyla.</title>
        <authorList>
            <person name="Brown C.T."/>
            <person name="Hug L.A."/>
            <person name="Thomas B.C."/>
            <person name="Sharon I."/>
            <person name="Castelle C.J."/>
            <person name="Singh A."/>
            <person name="Wilkins M.J."/>
            <person name="Williams K.H."/>
            <person name="Banfield J.F."/>
        </authorList>
    </citation>
    <scope>NUCLEOTIDE SEQUENCE [LARGE SCALE GENOMIC DNA]</scope>
</reference>
<dbReference type="SUPFAM" id="SSF81301">
    <property type="entry name" value="Nucleotidyltransferase"/>
    <property type="match status" value="1"/>
</dbReference>
<name>A0A0G0H117_9BACT</name>
<dbReference type="InterPro" id="IPR043519">
    <property type="entry name" value="NT_sf"/>
</dbReference>
<gene>
    <name evidence="1" type="ORF">US45_C0025G0013</name>
</gene>
<dbReference type="Gene3D" id="3.30.460.40">
    <property type="match status" value="1"/>
</dbReference>
<accession>A0A0G0H117</accession>
<evidence type="ECO:0000313" key="1">
    <source>
        <dbReference type="EMBL" id="KKQ32210.1"/>
    </source>
</evidence>